<keyword evidence="12" id="KW-0472">Membrane</keyword>
<evidence type="ECO:0000256" key="7">
    <source>
        <dbReference type="ARBA" id="ARBA00022824"/>
    </source>
</evidence>
<dbReference type="PANTHER" id="PTHR24291">
    <property type="entry name" value="CYTOCHROME P450 FAMILY 4"/>
    <property type="match status" value="1"/>
</dbReference>
<evidence type="ECO:0000313" key="16">
    <source>
        <dbReference type="Proteomes" id="UP000466442"/>
    </source>
</evidence>
<dbReference type="GO" id="GO:0004497">
    <property type="term" value="F:monooxygenase activity"/>
    <property type="evidence" value="ECO:0007669"/>
    <property type="project" value="UniProtKB-KW"/>
</dbReference>
<dbReference type="Gene3D" id="1.10.630.10">
    <property type="entry name" value="Cytochrome P450"/>
    <property type="match status" value="1"/>
</dbReference>
<dbReference type="Pfam" id="PF00067">
    <property type="entry name" value="p450"/>
    <property type="match status" value="1"/>
</dbReference>
<keyword evidence="16" id="KW-1185">Reference proteome</keyword>
<keyword evidence="5 13" id="KW-0349">Heme</keyword>
<proteinExistence type="inferred from homology"/>
<dbReference type="InterPro" id="IPR002401">
    <property type="entry name" value="Cyt_P450_E_grp-I"/>
</dbReference>
<feature type="binding site" description="axial binding residue" evidence="13">
    <location>
        <position position="446"/>
    </location>
    <ligand>
        <name>heme</name>
        <dbReference type="ChEBI" id="CHEBI:30413"/>
    </ligand>
    <ligandPart>
        <name>Fe</name>
        <dbReference type="ChEBI" id="CHEBI:18248"/>
    </ligandPart>
</feature>
<dbReference type="GO" id="GO:0005789">
    <property type="term" value="C:endoplasmic reticulum membrane"/>
    <property type="evidence" value="ECO:0007669"/>
    <property type="project" value="UniProtKB-SubCell"/>
</dbReference>
<protein>
    <submittedName>
        <fullName evidence="15">Uncharacterized protein</fullName>
    </submittedName>
</protein>
<evidence type="ECO:0000256" key="6">
    <source>
        <dbReference type="ARBA" id="ARBA00022723"/>
    </source>
</evidence>
<evidence type="ECO:0000256" key="10">
    <source>
        <dbReference type="ARBA" id="ARBA00023004"/>
    </source>
</evidence>
<evidence type="ECO:0000256" key="13">
    <source>
        <dbReference type="PIRSR" id="PIRSR602401-1"/>
    </source>
</evidence>
<dbReference type="OrthoDB" id="6595226at2759"/>
<dbReference type="AlphaFoldDB" id="A0A6A4J465"/>
<dbReference type="GO" id="GO:0016705">
    <property type="term" value="F:oxidoreductase activity, acting on paired donors, with incorporation or reduction of molecular oxygen"/>
    <property type="evidence" value="ECO:0007669"/>
    <property type="project" value="InterPro"/>
</dbReference>
<dbReference type="Proteomes" id="UP000466442">
    <property type="component" value="Unassembled WGS sequence"/>
</dbReference>
<sequence>MNLTIILLYLTAAVFGGYILVYKIRRRKFEVLGEMIPGHPAYPLVGNSLLFAGVRSSVDLWYVGMKTLKQLCDTYGTLFRVWLGPMLVVCITDLDDMNTLLSSPHASTKHWWYVRLLNVMSHGIFGMNGKDWQELKKPFLRYFPIKEIESYSGIFESKAVQLASKFDKKVGAGVFNVHHVVKFFPLDVVCATHLGVHTDEMEENKHDFHHHLERSLEIAFTRALRPEYLLDGIYKLTNMGRENVKADHQVTGISRWIIQERMKILESRGIDLKSDFEEEFYTDSIIKKGMRENWTLHHMALGITDVIVGGSDTTAIVLAYTLLCLAMHPEYQERAYQEQMEMFGESDRLPTFHEAQAMPYLGMCLKEALRLFGPVGIARELTADFQLGDYLLPEGSALFFIFYQVHRNPAYYCRPHEFYPDHFSAEQCSRRPKLSFFGFSQGTRGCPGSLYSNISGKIALSLLIRKFRFSSPIKFSDMKFKYSLMVENVDGYPLEIHRRNYREAA</sequence>
<keyword evidence="9 14" id="KW-0560">Oxidoreductase</keyword>
<comment type="caution">
    <text evidence="15">The sequence shown here is derived from an EMBL/GenBank/DDBJ whole genome shotgun (WGS) entry which is preliminary data.</text>
</comment>
<evidence type="ECO:0000256" key="5">
    <source>
        <dbReference type="ARBA" id="ARBA00022617"/>
    </source>
</evidence>
<keyword evidence="10 13" id="KW-0408">Iron</keyword>
<dbReference type="GO" id="GO:0020037">
    <property type="term" value="F:heme binding"/>
    <property type="evidence" value="ECO:0007669"/>
    <property type="project" value="InterPro"/>
</dbReference>
<dbReference type="InterPro" id="IPR001128">
    <property type="entry name" value="Cyt_P450"/>
</dbReference>
<evidence type="ECO:0000256" key="9">
    <source>
        <dbReference type="ARBA" id="ARBA00023002"/>
    </source>
</evidence>
<comment type="cofactor">
    <cofactor evidence="1 13">
        <name>heme</name>
        <dbReference type="ChEBI" id="CHEBI:30413"/>
    </cofactor>
</comment>
<evidence type="ECO:0000256" key="4">
    <source>
        <dbReference type="ARBA" id="ARBA00010617"/>
    </source>
</evidence>
<dbReference type="GO" id="GO:0005506">
    <property type="term" value="F:iron ion binding"/>
    <property type="evidence" value="ECO:0007669"/>
    <property type="project" value="InterPro"/>
</dbReference>
<dbReference type="InterPro" id="IPR017972">
    <property type="entry name" value="Cyt_P450_CS"/>
</dbReference>
<dbReference type="EMBL" id="WIXP02000008">
    <property type="protein sequence ID" value="KAF6206802.1"/>
    <property type="molecule type" value="Genomic_DNA"/>
</dbReference>
<dbReference type="PRINTS" id="PR00463">
    <property type="entry name" value="EP450I"/>
</dbReference>
<dbReference type="SUPFAM" id="SSF48264">
    <property type="entry name" value="Cytochrome P450"/>
    <property type="match status" value="1"/>
</dbReference>
<evidence type="ECO:0000256" key="2">
    <source>
        <dbReference type="ARBA" id="ARBA00004174"/>
    </source>
</evidence>
<evidence type="ECO:0000256" key="3">
    <source>
        <dbReference type="ARBA" id="ARBA00004406"/>
    </source>
</evidence>
<accession>A0A6A4J465</accession>
<evidence type="ECO:0000313" key="15">
    <source>
        <dbReference type="EMBL" id="KAF6206802.1"/>
    </source>
</evidence>
<keyword evidence="6 13" id="KW-0479">Metal-binding</keyword>
<gene>
    <name evidence="15" type="ORF">GE061_018038</name>
</gene>
<keyword evidence="11 14" id="KW-0503">Monooxygenase</keyword>
<dbReference type="PANTHER" id="PTHR24291:SF189">
    <property type="entry name" value="CYTOCHROME P450 4C3-RELATED"/>
    <property type="match status" value="1"/>
</dbReference>
<keyword evidence="7" id="KW-0256">Endoplasmic reticulum</keyword>
<dbReference type="InterPro" id="IPR036396">
    <property type="entry name" value="Cyt_P450_sf"/>
</dbReference>
<reference evidence="15" key="1">
    <citation type="journal article" date="2021" name="Mol. Ecol. Resour.">
        <title>Apolygus lucorum genome provides insights into omnivorousness and mesophyll feeding.</title>
        <authorList>
            <person name="Liu Y."/>
            <person name="Liu H."/>
            <person name="Wang H."/>
            <person name="Huang T."/>
            <person name="Liu B."/>
            <person name="Yang B."/>
            <person name="Yin L."/>
            <person name="Li B."/>
            <person name="Zhang Y."/>
            <person name="Zhang S."/>
            <person name="Jiang F."/>
            <person name="Zhang X."/>
            <person name="Ren Y."/>
            <person name="Wang B."/>
            <person name="Wang S."/>
            <person name="Lu Y."/>
            <person name="Wu K."/>
            <person name="Fan W."/>
            <person name="Wang G."/>
        </authorList>
    </citation>
    <scope>NUCLEOTIDE SEQUENCE</scope>
    <source>
        <strain evidence="15">12Hb</strain>
    </source>
</reference>
<evidence type="ECO:0000256" key="1">
    <source>
        <dbReference type="ARBA" id="ARBA00001971"/>
    </source>
</evidence>
<keyword evidence="8" id="KW-0492">Microsome</keyword>
<evidence type="ECO:0000256" key="14">
    <source>
        <dbReference type="RuleBase" id="RU000461"/>
    </source>
</evidence>
<name>A0A6A4J465_APOLU</name>
<comment type="subcellular location">
    <subcellularLocation>
        <location evidence="3">Endoplasmic reticulum membrane</location>
        <topology evidence="3">Peripheral membrane protein</topology>
    </subcellularLocation>
    <subcellularLocation>
        <location evidence="2">Microsome membrane</location>
        <topology evidence="2">Peripheral membrane protein</topology>
    </subcellularLocation>
</comment>
<evidence type="ECO:0000256" key="8">
    <source>
        <dbReference type="ARBA" id="ARBA00022848"/>
    </source>
</evidence>
<dbReference type="PROSITE" id="PS00086">
    <property type="entry name" value="CYTOCHROME_P450"/>
    <property type="match status" value="1"/>
</dbReference>
<dbReference type="InterPro" id="IPR050196">
    <property type="entry name" value="Cytochrome_P450_Monoox"/>
</dbReference>
<comment type="similarity">
    <text evidence="4 14">Belongs to the cytochrome P450 family.</text>
</comment>
<organism evidence="15 16">
    <name type="scientific">Apolygus lucorum</name>
    <name type="common">Small green plant bug</name>
    <name type="synonym">Lygocoris lucorum</name>
    <dbReference type="NCBI Taxonomy" id="248454"/>
    <lineage>
        <taxon>Eukaryota</taxon>
        <taxon>Metazoa</taxon>
        <taxon>Ecdysozoa</taxon>
        <taxon>Arthropoda</taxon>
        <taxon>Hexapoda</taxon>
        <taxon>Insecta</taxon>
        <taxon>Pterygota</taxon>
        <taxon>Neoptera</taxon>
        <taxon>Paraneoptera</taxon>
        <taxon>Hemiptera</taxon>
        <taxon>Heteroptera</taxon>
        <taxon>Panheteroptera</taxon>
        <taxon>Cimicomorpha</taxon>
        <taxon>Miridae</taxon>
        <taxon>Mirini</taxon>
        <taxon>Apolygus</taxon>
    </lineage>
</organism>
<evidence type="ECO:0000256" key="11">
    <source>
        <dbReference type="ARBA" id="ARBA00023033"/>
    </source>
</evidence>
<evidence type="ECO:0000256" key="12">
    <source>
        <dbReference type="ARBA" id="ARBA00023136"/>
    </source>
</evidence>